<organism evidence="10">
    <name type="scientific">marine metagenome</name>
    <dbReference type="NCBI Taxonomy" id="408172"/>
    <lineage>
        <taxon>unclassified sequences</taxon>
        <taxon>metagenomes</taxon>
        <taxon>ecological metagenomes</taxon>
    </lineage>
</organism>
<dbReference type="GO" id="GO:0046933">
    <property type="term" value="F:proton-transporting ATP synthase activity, rotational mechanism"/>
    <property type="evidence" value="ECO:0007669"/>
    <property type="project" value="InterPro"/>
</dbReference>
<keyword evidence="6" id="KW-0139">CF(1)</keyword>
<dbReference type="HAMAP" id="MF_00530">
    <property type="entry name" value="ATP_synth_epsil_bac"/>
    <property type="match status" value="1"/>
</dbReference>
<keyword evidence="7" id="KW-0066">ATP synthesis</keyword>
<keyword evidence="3" id="KW-0813">Transport</keyword>
<dbReference type="NCBIfam" id="TIGR01216">
    <property type="entry name" value="ATP_synt_epsi"/>
    <property type="match status" value="1"/>
</dbReference>
<evidence type="ECO:0000259" key="9">
    <source>
        <dbReference type="Pfam" id="PF02823"/>
    </source>
</evidence>
<feature type="coiled-coil region" evidence="8">
    <location>
        <begin position="86"/>
        <end position="113"/>
    </location>
</feature>
<keyword evidence="5" id="KW-0472">Membrane</keyword>
<feature type="domain" description="ATP synthase F1 complex delta/epsilon subunit N-terminal" evidence="9">
    <location>
        <begin position="6"/>
        <end position="84"/>
    </location>
</feature>
<dbReference type="Gene3D" id="2.60.15.10">
    <property type="entry name" value="F0F1 ATP synthase delta/epsilon subunit, N-terminal"/>
    <property type="match status" value="1"/>
</dbReference>
<dbReference type="PANTHER" id="PTHR13822">
    <property type="entry name" value="ATP SYNTHASE DELTA/EPSILON CHAIN"/>
    <property type="match status" value="1"/>
</dbReference>
<evidence type="ECO:0000256" key="4">
    <source>
        <dbReference type="ARBA" id="ARBA00023065"/>
    </source>
</evidence>
<name>A0A382U1D9_9ZZZZ</name>
<comment type="subcellular location">
    <subcellularLocation>
        <location evidence="1">Membrane</location>
        <topology evidence="1">Peripheral membrane protein</topology>
    </subcellularLocation>
</comment>
<evidence type="ECO:0000256" key="7">
    <source>
        <dbReference type="ARBA" id="ARBA00023310"/>
    </source>
</evidence>
<accession>A0A382U1D9</accession>
<protein>
    <recommendedName>
        <fullName evidence="9">ATP synthase F1 complex delta/epsilon subunit N-terminal domain-containing protein</fullName>
    </recommendedName>
</protein>
<gene>
    <name evidence="10" type="ORF">METZ01_LOCUS380626</name>
</gene>
<evidence type="ECO:0000313" key="10">
    <source>
        <dbReference type="EMBL" id="SVD27772.1"/>
    </source>
</evidence>
<evidence type="ECO:0000256" key="5">
    <source>
        <dbReference type="ARBA" id="ARBA00023136"/>
    </source>
</evidence>
<evidence type="ECO:0000256" key="6">
    <source>
        <dbReference type="ARBA" id="ARBA00023196"/>
    </source>
</evidence>
<dbReference type="GO" id="GO:0045259">
    <property type="term" value="C:proton-transporting ATP synthase complex"/>
    <property type="evidence" value="ECO:0007669"/>
    <property type="project" value="UniProtKB-KW"/>
</dbReference>
<evidence type="ECO:0000256" key="3">
    <source>
        <dbReference type="ARBA" id="ARBA00022448"/>
    </source>
</evidence>
<dbReference type="InterPro" id="IPR020546">
    <property type="entry name" value="ATP_synth_F1_dsu/esu_N"/>
</dbReference>
<dbReference type="EMBL" id="UINC01140557">
    <property type="protein sequence ID" value="SVD27772.1"/>
    <property type="molecule type" value="Genomic_DNA"/>
</dbReference>
<proteinExistence type="inferred from homology"/>
<comment type="similarity">
    <text evidence="2">Belongs to the ATPase epsilon chain family.</text>
</comment>
<dbReference type="CDD" id="cd12152">
    <property type="entry name" value="F1-ATPase_delta"/>
    <property type="match status" value="1"/>
</dbReference>
<dbReference type="PANTHER" id="PTHR13822:SF10">
    <property type="entry name" value="ATP SYNTHASE EPSILON CHAIN, CHLOROPLASTIC"/>
    <property type="match status" value="1"/>
</dbReference>
<reference evidence="10" key="1">
    <citation type="submission" date="2018-05" db="EMBL/GenBank/DDBJ databases">
        <authorList>
            <person name="Lanie J.A."/>
            <person name="Ng W.-L."/>
            <person name="Kazmierczak K.M."/>
            <person name="Andrzejewski T.M."/>
            <person name="Davidsen T.M."/>
            <person name="Wayne K.J."/>
            <person name="Tettelin H."/>
            <person name="Glass J.I."/>
            <person name="Rusch D."/>
            <person name="Podicherti R."/>
            <person name="Tsui H.-C.T."/>
            <person name="Winkler M.E."/>
        </authorList>
    </citation>
    <scope>NUCLEOTIDE SEQUENCE</scope>
</reference>
<dbReference type="Pfam" id="PF02823">
    <property type="entry name" value="ATP-synt_DE_N"/>
    <property type="match status" value="1"/>
</dbReference>
<dbReference type="SUPFAM" id="SSF51344">
    <property type="entry name" value="Epsilon subunit of F1F0-ATP synthase N-terminal domain"/>
    <property type="match status" value="1"/>
</dbReference>
<dbReference type="InterPro" id="IPR001469">
    <property type="entry name" value="ATP_synth_F1_dsu/esu"/>
</dbReference>
<sequence length="133" mass="14938">MEATISFDLVSPEQLVFNDKVGMIIVPGKEGDIGVLPGHSKFLSSLRSGRVMVYGEDKQLLKSFFLSGGFVEINPEKCIVLAEEVLEMSNLDKTTIEKQIQELENEESDESKKLYLIAKSKIEALESKHYEKI</sequence>
<keyword evidence="8" id="KW-0175">Coiled coil</keyword>
<keyword evidence="4" id="KW-0406">Ion transport</keyword>
<dbReference type="AlphaFoldDB" id="A0A382U1D9"/>
<evidence type="ECO:0000256" key="2">
    <source>
        <dbReference type="ARBA" id="ARBA00005712"/>
    </source>
</evidence>
<dbReference type="InterPro" id="IPR036771">
    <property type="entry name" value="ATPsynth_dsu/esu_N"/>
</dbReference>
<evidence type="ECO:0000256" key="8">
    <source>
        <dbReference type="SAM" id="Coils"/>
    </source>
</evidence>
<evidence type="ECO:0000256" key="1">
    <source>
        <dbReference type="ARBA" id="ARBA00004170"/>
    </source>
</evidence>